<dbReference type="Proteomes" id="UP000559027">
    <property type="component" value="Unassembled WGS sequence"/>
</dbReference>
<evidence type="ECO:0000313" key="2">
    <source>
        <dbReference type="EMBL" id="KAF5364261.1"/>
    </source>
</evidence>
<proteinExistence type="predicted"/>
<keyword evidence="3" id="KW-1185">Reference proteome</keyword>
<gene>
    <name evidence="2" type="ORF">D9756_000109</name>
</gene>
<dbReference type="Pfam" id="PF00106">
    <property type="entry name" value="adh_short"/>
    <property type="match status" value="1"/>
</dbReference>
<organism evidence="2 3">
    <name type="scientific">Leucocoprinus leucothites</name>
    <dbReference type="NCBI Taxonomy" id="201217"/>
    <lineage>
        <taxon>Eukaryota</taxon>
        <taxon>Fungi</taxon>
        <taxon>Dikarya</taxon>
        <taxon>Basidiomycota</taxon>
        <taxon>Agaricomycotina</taxon>
        <taxon>Agaricomycetes</taxon>
        <taxon>Agaricomycetidae</taxon>
        <taxon>Agaricales</taxon>
        <taxon>Agaricineae</taxon>
        <taxon>Agaricaceae</taxon>
        <taxon>Leucocoprinus</taxon>
    </lineage>
</organism>
<keyword evidence="1" id="KW-0560">Oxidoreductase</keyword>
<dbReference type="InterPro" id="IPR036291">
    <property type="entry name" value="NAD(P)-bd_dom_sf"/>
</dbReference>
<dbReference type="InterPro" id="IPR002347">
    <property type="entry name" value="SDR_fam"/>
</dbReference>
<dbReference type="OrthoDB" id="542013at2759"/>
<dbReference type="PANTHER" id="PTHR43157">
    <property type="entry name" value="PHOSPHATIDYLINOSITOL-GLYCAN BIOSYNTHESIS CLASS F PROTEIN-RELATED"/>
    <property type="match status" value="1"/>
</dbReference>
<name>A0A8H5GFW1_9AGAR</name>
<protein>
    <submittedName>
        <fullName evidence="2">Uncharacterized protein</fullName>
    </submittedName>
</protein>
<dbReference type="SUPFAM" id="SSF51735">
    <property type="entry name" value="NAD(P)-binding Rossmann-fold domains"/>
    <property type="match status" value="1"/>
</dbReference>
<evidence type="ECO:0000313" key="3">
    <source>
        <dbReference type="Proteomes" id="UP000559027"/>
    </source>
</evidence>
<reference evidence="2 3" key="1">
    <citation type="journal article" date="2020" name="ISME J.">
        <title>Uncovering the hidden diversity of litter-decomposition mechanisms in mushroom-forming fungi.</title>
        <authorList>
            <person name="Floudas D."/>
            <person name="Bentzer J."/>
            <person name="Ahren D."/>
            <person name="Johansson T."/>
            <person name="Persson P."/>
            <person name="Tunlid A."/>
        </authorList>
    </citation>
    <scope>NUCLEOTIDE SEQUENCE [LARGE SCALE GENOMIC DNA]</scope>
    <source>
        <strain evidence="2 3">CBS 146.42</strain>
    </source>
</reference>
<dbReference type="PRINTS" id="PR00081">
    <property type="entry name" value="GDHRDH"/>
</dbReference>
<sequence>MAKKSFLGFVSDQFRRLPPVVQADLKGKTVLVVGANTGLGFGAAEHFARMGAGKLILACRNEEKGEAAIKREVKRSNWMFKAELWIVDLAEFSSVKAIVARAEKYLERLDILLLNAAISPGLNSPYSSTTDGWEKSLQVNNISSSLLALLLLPRMLDTAKQFNTIPRIVIVSSEVHFWTSFEDKVFESPNAFELLSSEAYCTSRMLQARYYHTKLLNVFFARALGSRLKDQPIIVNNINPGFCKSKLFRDISSIRLKVFKSILARSVEEGSRQLVWAAVGVPEGNGHSMEDLQGAYVHQSRVEEPSDFVIGEEGKKREDKLWADLVSVLEKIEPRVKDAVQQLR</sequence>
<dbReference type="AlphaFoldDB" id="A0A8H5GFW1"/>
<dbReference type="EMBL" id="JAACJO010000001">
    <property type="protein sequence ID" value="KAF5364261.1"/>
    <property type="molecule type" value="Genomic_DNA"/>
</dbReference>
<comment type="caution">
    <text evidence="2">The sequence shown here is derived from an EMBL/GenBank/DDBJ whole genome shotgun (WGS) entry which is preliminary data.</text>
</comment>
<accession>A0A8H5GFW1</accession>
<evidence type="ECO:0000256" key="1">
    <source>
        <dbReference type="ARBA" id="ARBA00023002"/>
    </source>
</evidence>
<dbReference type="Gene3D" id="3.40.50.720">
    <property type="entry name" value="NAD(P)-binding Rossmann-like Domain"/>
    <property type="match status" value="1"/>
</dbReference>
<dbReference type="PANTHER" id="PTHR43157:SF31">
    <property type="entry name" value="PHOSPHATIDYLINOSITOL-GLYCAN BIOSYNTHESIS CLASS F PROTEIN"/>
    <property type="match status" value="1"/>
</dbReference>
<dbReference type="GO" id="GO:0016491">
    <property type="term" value="F:oxidoreductase activity"/>
    <property type="evidence" value="ECO:0007669"/>
    <property type="project" value="UniProtKB-KW"/>
</dbReference>